<dbReference type="Gene3D" id="2.40.50.100">
    <property type="match status" value="1"/>
</dbReference>
<protein>
    <submittedName>
        <fullName evidence="7">Efflux RND transporter periplasmic adaptor subunit</fullName>
    </submittedName>
</protein>
<gene>
    <name evidence="7" type="ORF">E4L98_04045</name>
</gene>
<dbReference type="PANTHER" id="PTHR30469:SF18">
    <property type="entry name" value="RESISTANCE-NODULATION-CELL DIVISION (RND) EFFLUX MEMBRANE FUSION PROTEIN-RELATED"/>
    <property type="match status" value="1"/>
</dbReference>
<reference evidence="7 8" key="1">
    <citation type="submission" date="2019-03" db="EMBL/GenBank/DDBJ databases">
        <title>Draft Genome Sequence of Duganella callidus sp. nov., a Novel Duganella Species Isolated from Cultivated Soil.</title>
        <authorList>
            <person name="Raths R."/>
            <person name="Peta V."/>
            <person name="Bucking H."/>
        </authorList>
    </citation>
    <scope>NUCLEOTIDE SEQUENCE [LARGE SCALE GENOMIC DNA]</scope>
    <source>
        <strain evidence="7 8">DN04</strain>
    </source>
</reference>
<dbReference type="Pfam" id="PF25917">
    <property type="entry name" value="BSH_RND"/>
    <property type="match status" value="1"/>
</dbReference>
<evidence type="ECO:0000259" key="6">
    <source>
        <dbReference type="Pfam" id="PF25967"/>
    </source>
</evidence>
<evidence type="ECO:0000259" key="5">
    <source>
        <dbReference type="Pfam" id="PF25917"/>
    </source>
</evidence>
<proteinExistence type="inferred from homology"/>
<organism evidence="7 8">
    <name type="scientific">Duganella callida</name>
    <dbReference type="NCBI Taxonomy" id="2561932"/>
    <lineage>
        <taxon>Bacteria</taxon>
        <taxon>Pseudomonadati</taxon>
        <taxon>Pseudomonadota</taxon>
        <taxon>Betaproteobacteria</taxon>
        <taxon>Burkholderiales</taxon>
        <taxon>Oxalobacteraceae</taxon>
        <taxon>Telluria group</taxon>
        <taxon>Duganella</taxon>
    </lineage>
</organism>
<feature type="signal peptide" evidence="4">
    <location>
        <begin position="1"/>
        <end position="26"/>
    </location>
</feature>
<dbReference type="Gene3D" id="2.40.30.170">
    <property type="match status" value="1"/>
</dbReference>
<dbReference type="RefSeq" id="WP_135200291.1">
    <property type="nucleotide sequence ID" value="NZ_SPVG01000037.1"/>
</dbReference>
<dbReference type="OrthoDB" id="9806939at2"/>
<name>A0A4Y9SRN9_9BURK</name>
<dbReference type="Gene3D" id="2.40.420.20">
    <property type="match status" value="1"/>
</dbReference>
<comment type="caution">
    <text evidence="7">The sequence shown here is derived from an EMBL/GenBank/DDBJ whole genome shotgun (WGS) entry which is preliminary data.</text>
</comment>
<evidence type="ECO:0000256" key="1">
    <source>
        <dbReference type="ARBA" id="ARBA00004196"/>
    </source>
</evidence>
<feature type="domain" description="Multidrug resistance protein MdtA-like barrel-sandwich hybrid" evidence="5">
    <location>
        <begin position="66"/>
        <end position="197"/>
    </location>
</feature>
<dbReference type="PANTHER" id="PTHR30469">
    <property type="entry name" value="MULTIDRUG RESISTANCE PROTEIN MDTA"/>
    <property type="match status" value="1"/>
</dbReference>
<dbReference type="Gene3D" id="1.10.287.470">
    <property type="entry name" value="Helix hairpin bin"/>
    <property type="match status" value="1"/>
</dbReference>
<dbReference type="EMBL" id="SPVG01000037">
    <property type="protein sequence ID" value="TFW29271.1"/>
    <property type="molecule type" value="Genomic_DNA"/>
</dbReference>
<dbReference type="GO" id="GO:1990281">
    <property type="term" value="C:efflux pump complex"/>
    <property type="evidence" value="ECO:0007669"/>
    <property type="project" value="TreeGrafter"/>
</dbReference>
<evidence type="ECO:0000256" key="3">
    <source>
        <dbReference type="ARBA" id="ARBA00022448"/>
    </source>
</evidence>
<keyword evidence="8" id="KW-1185">Reference proteome</keyword>
<evidence type="ECO:0000256" key="4">
    <source>
        <dbReference type="SAM" id="SignalP"/>
    </source>
</evidence>
<dbReference type="SUPFAM" id="SSF111369">
    <property type="entry name" value="HlyD-like secretion proteins"/>
    <property type="match status" value="1"/>
</dbReference>
<dbReference type="InterPro" id="IPR058627">
    <property type="entry name" value="MdtA-like_C"/>
</dbReference>
<sequence>MKPIRLPLPPHSILGAAMLLSLAACSRPTTPPEGPAKVAWFTAAPADAGQASFTGVVHARTESNLGFRVAGKVVERLVDPGQSVRKGQPLMRIDPVDYELAAAAARAAVEAAQARQAQAVAEEARLRKLLATGAVSTQAYEQAKAAADSAIAQANAEAARARQTEHQRDYAVLLADMDGVVMEVPADAGQVVAAGQTVVRLARDGAREALVYLPENALTLAKQPASAALYSEAGQSFPATLRELASVADPQTRTYLARYTLSGAAAQAPLGATVTVRMDGTPQSQISVPVSALVDQGKGTGVWIIDGKNSTVSLRAVKVEKLGEEQAVLSQGLAPGERAVAYGGHLLKAGQKVSLLAAVRTGSGS</sequence>
<feature type="chain" id="PRO_5021190972" evidence="4">
    <location>
        <begin position="27"/>
        <end position="365"/>
    </location>
</feature>
<keyword evidence="4" id="KW-0732">Signal</keyword>
<comment type="subcellular location">
    <subcellularLocation>
        <location evidence="1">Cell envelope</location>
    </subcellularLocation>
</comment>
<evidence type="ECO:0000313" key="8">
    <source>
        <dbReference type="Proteomes" id="UP000297729"/>
    </source>
</evidence>
<evidence type="ECO:0000256" key="2">
    <source>
        <dbReference type="ARBA" id="ARBA00009477"/>
    </source>
</evidence>
<dbReference type="Proteomes" id="UP000297729">
    <property type="component" value="Unassembled WGS sequence"/>
</dbReference>
<dbReference type="Pfam" id="PF25967">
    <property type="entry name" value="RND-MFP_C"/>
    <property type="match status" value="1"/>
</dbReference>
<dbReference type="PROSITE" id="PS51257">
    <property type="entry name" value="PROKAR_LIPOPROTEIN"/>
    <property type="match status" value="1"/>
</dbReference>
<dbReference type="AlphaFoldDB" id="A0A4Y9SRN9"/>
<dbReference type="InterPro" id="IPR006143">
    <property type="entry name" value="RND_pump_MFP"/>
</dbReference>
<comment type="similarity">
    <text evidence="2">Belongs to the membrane fusion protein (MFP) (TC 8.A.1) family.</text>
</comment>
<accession>A0A4Y9SRN9</accession>
<dbReference type="InterPro" id="IPR058625">
    <property type="entry name" value="MdtA-like_BSH"/>
</dbReference>
<keyword evidence="3" id="KW-0813">Transport</keyword>
<dbReference type="GO" id="GO:0015562">
    <property type="term" value="F:efflux transmembrane transporter activity"/>
    <property type="evidence" value="ECO:0007669"/>
    <property type="project" value="TreeGrafter"/>
</dbReference>
<evidence type="ECO:0000313" key="7">
    <source>
        <dbReference type="EMBL" id="TFW29271.1"/>
    </source>
</evidence>
<feature type="domain" description="Multidrug resistance protein MdtA-like C-terminal permuted SH3" evidence="6">
    <location>
        <begin position="287"/>
        <end position="341"/>
    </location>
</feature>
<dbReference type="NCBIfam" id="TIGR01730">
    <property type="entry name" value="RND_mfp"/>
    <property type="match status" value="1"/>
</dbReference>